<name>A0A937CQU6_9HYPH</name>
<dbReference type="InterPro" id="IPR050297">
    <property type="entry name" value="LipidA_mod_glycosyltrf_83"/>
</dbReference>
<evidence type="ECO:0000256" key="6">
    <source>
        <dbReference type="ARBA" id="ARBA00022989"/>
    </source>
</evidence>
<evidence type="ECO:0000256" key="3">
    <source>
        <dbReference type="ARBA" id="ARBA00022676"/>
    </source>
</evidence>
<accession>A0A937CQU6</accession>
<feature type="transmembrane region" description="Helical" evidence="8">
    <location>
        <begin position="282"/>
        <end position="306"/>
    </location>
</feature>
<feature type="transmembrane region" description="Helical" evidence="8">
    <location>
        <begin position="240"/>
        <end position="262"/>
    </location>
</feature>
<keyword evidence="3" id="KW-0328">Glycosyltransferase</keyword>
<evidence type="ECO:0000313" key="9">
    <source>
        <dbReference type="EMBL" id="MBL0374408.1"/>
    </source>
</evidence>
<sequence>MYQSLDIIPGKTQDGAAGLVARFFWALVALILAIGLIFRLPGLSSRSLWIDELYSQWFSSRSFAELWRDVPSYETHPPSYYTLLKLWTLVFGDSELGLRSLSLVASMATILAVAVSGRFLKAGLRAEGVGLLAATFLAVNYANIRDAQNARPYALQTFIITVAILAAFSLVARLNQSAIANEHSEGRLADGWRTAGLVLGLSTGCALWIHNTSLFIALGIWCGLGLSLIVTPAGQRLRNFAIFCAAGILALVIWAPYAPLFIEQSHAFSGLAFWLEPKTRDLYSAWMLLLGESWPAFSLSLVLLGFGIFRLARCGPVFALLAGAILLVPLYSVLMLSFAVKPIYIQRLFAWMVPLASLVIALGILTATNRQWLRLVLMLLVVLISAARSVVDIDRPIDDWKAIVAEIARNARPGDVVIAVPAEGSIAVGYYAARQAHFPPVVCVPGCYPQRNLPRVYGSNFGAPKLIEADGEIVDRALSTHGRVWLVQVSVQLYDPKSIVRSRIAAARTFVRYYGNSLARVDLFE</sequence>
<feature type="transmembrane region" description="Helical" evidence="8">
    <location>
        <begin position="153"/>
        <end position="172"/>
    </location>
</feature>
<feature type="transmembrane region" description="Helical" evidence="8">
    <location>
        <begin position="20"/>
        <end position="38"/>
    </location>
</feature>
<feature type="transmembrane region" description="Helical" evidence="8">
    <location>
        <begin position="192"/>
        <end position="209"/>
    </location>
</feature>
<keyword evidence="2" id="KW-1003">Cell membrane</keyword>
<comment type="subcellular location">
    <subcellularLocation>
        <location evidence="1">Cell membrane</location>
        <topology evidence="1">Multi-pass membrane protein</topology>
    </subcellularLocation>
</comment>
<evidence type="ECO:0000256" key="4">
    <source>
        <dbReference type="ARBA" id="ARBA00022679"/>
    </source>
</evidence>
<feature type="transmembrane region" description="Helical" evidence="8">
    <location>
        <begin position="318"/>
        <end position="338"/>
    </location>
</feature>
<feature type="transmembrane region" description="Helical" evidence="8">
    <location>
        <begin position="372"/>
        <end position="391"/>
    </location>
</feature>
<gene>
    <name evidence="9" type="ORF">JJB09_20550</name>
</gene>
<evidence type="ECO:0000256" key="1">
    <source>
        <dbReference type="ARBA" id="ARBA00004651"/>
    </source>
</evidence>
<dbReference type="EMBL" id="JAEQNC010000013">
    <property type="protein sequence ID" value="MBL0374408.1"/>
    <property type="molecule type" value="Genomic_DNA"/>
</dbReference>
<protein>
    <recommendedName>
        <fullName evidence="11">Glycosyltransferase RgtA/B/C/D-like domain-containing protein</fullName>
    </recommendedName>
</protein>
<comment type="caution">
    <text evidence="9">The sequence shown here is derived from an EMBL/GenBank/DDBJ whole genome shotgun (WGS) entry which is preliminary data.</text>
</comment>
<keyword evidence="7 8" id="KW-0472">Membrane</keyword>
<dbReference type="Proteomes" id="UP000633219">
    <property type="component" value="Unassembled WGS sequence"/>
</dbReference>
<reference evidence="9" key="1">
    <citation type="submission" date="2021-01" db="EMBL/GenBank/DDBJ databases">
        <title>Rhizobium sp. strain KVB221 16S ribosomal RNA gene Genome sequencing and assembly.</title>
        <authorList>
            <person name="Kang M."/>
        </authorList>
    </citation>
    <scope>NUCLEOTIDE SEQUENCE</scope>
    <source>
        <strain evidence="9">KVB221</strain>
    </source>
</reference>
<evidence type="ECO:0000313" key="10">
    <source>
        <dbReference type="Proteomes" id="UP000633219"/>
    </source>
</evidence>
<feature type="transmembrane region" description="Helical" evidence="8">
    <location>
        <begin position="122"/>
        <end position="141"/>
    </location>
</feature>
<organism evidence="9 10">
    <name type="scientific">Rhizobium setariae</name>
    <dbReference type="NCBI Taxonomy" id="2801340"/>
    <lineage>
        <taxon>Bacteria</taxon>
        <taxon>Pseudomonadati</taxon>
        <taxon>Pseudomonadota</taxon>
        <taxon>Alphaproteobacteria</taxon>
        <taxon>Hyphomicrobiales</taxon>
        <taxon>Rhizobiaceae</taxon>
        <taxon>Rhizobium/Agrobacterium group</taxon>
        <taxon>Rhizobium</taxon>
    </lineage>
</organism>
<dbReference type="GO" id="GO:0005886">
    <property type="term" value="C:plasma membrane"/>
    <property type="evidence" value="ECO:0007669"/>
    <property type="project" value="UniProtKB-SubCell"/>
</dbReference>
<evidence type="ECO:0000256" key="7">
    <source>
        <dbReference type="ARBA" id="ARBA00023136"/>
    </source>
</evidence>
<keyword evidence="10" id="KW-1185">Reference proteome</keyword>
<keyword evidence="4" id="KW-0808">Transferase</keyword>
<dbReference type="PANTHER" id="PTHR33908">
    <property type="entry name" value="MANNOSYLTRANSFERASE YKCB-RELATED"/>
    <property type="match status" value="1"/>
</dbReference>
<dbReference type="RefSeq" id="WP_201662770.1">
    <property type="nucleotide sequence ID" value="NZ_JAEQNC010000013.1"/>
</dbReference>
<feature type="transmembrane region" description="Helical" evidence="8">
    <location>
        <begin position="215"/>
        <end position="233"/>
    </location>
</feature>
<keyword evidence="6 8" id="KW-1133">Transmembrane helix</keyword>
<dbReference type="GO" id="GO:0009103">
    <property type="term" value="P:lipopolysaccharide biosynthetic process"/>
    <property type="evidence" value="ECO:0007669"/>
    <property type="project" value="UniProtKB-ARBA"/>
</dbReference>
<proteinExistence type="predicted"/>
<dbReference type="GO" id="GO:0016763">
    <property type="term" value="F:pentosyltransferase activity"/>
    <property type="evidence" value="ECO:0007669"/>
    <property type="project" value="TreeGrafter"/>
</dbReference>
<feature type="transmembrane region" description="Helical" evidence="8">
    <location>
        <begin position="344"/>
        <end position="365"/>
    </location>
</feature>
<evidence type="ECO:0000256" key="2">
    <source>
        <dbReference type="ARBA" id="ARBA00022475"/>
    </source>
</evidence>
<evidence type="ECO:0000256" key="8">
    <source>
        <dbReference type="SAM" id="Phobius"/>
    </source>
</evidence>
<dbReference type="AlphaFoldDB" id="A0A937CQU6"/>
<feature type="transmembrane region" description="Helical" evidence="8">
    <location>
        <begin position="96"/>
        <end position="115"/>
    </location>
</feature>
<evidence type="ECO:0008006" key="11">
    <source>
        <dbReference type="Google" id="ProtNLM"/>
    </source>
</evidence>
<dbReference type="PANTHER" id="PTHR33908:SF11">
    <property type="entry name" value="MEMBRANE PROTEIN"/>
    <property type="match status" value="1"/>
</dbReference>
<keyword evidence="5 8" id="KW-0812">Transmembrane</keyword>
<evidence type="ECO:0000256" key="5">
    <source>
        <dbReference type="ARBA" id="ARBA00022692"/>
    </source>
</evidence>